<organism evidence="1 2">
    <name type="scientific">Stutzerimonas stutzeri</name>
    <name type="common">Pseudomonas stutzeri</name>
    <dbReference type="NCBI Taxonomy" id="316"/>
    <lineage>
        <taxon>Bacteria</taxon>
        <taxon>Pseudomonadati</taxon>
        <taxon>Pseudomonadota</taxon>
        <taxon>Gammaproteobacteria</taxon>
        <taxon>Pseudomonadales</taxon>
        <taxon>Pseudomonadaceae</taxon>
        <taxon>Stutzerimonas</taxon>
    </lineage>
</organism>
<dbReference type="RefSeq" id="WP_279649009.1">
    <property type="nucleotide sequence ID" value="NZ_JAOCDG010000003.1"/>
</dbReference>
<evidence type="ECO:0000313" key="2">
    <source>
        <dbReference type="Proteomes" id="UP001161139"/>
    </source>
</evidence>
<dbReference type="Pfam" id="PF18928">
    <property type="entry name" value="DUF5677"/>
    <property type="match status" value="1"/>
</dbReference>
<dbReference type="InterPro" id="IPR043733">
    <property type="entry name" value="DUF5677"/>
</dbReference>
<comment type="caution">
    <text evidence="1">The sequence shown here is derived from an EMBL/GenBank/DDBJ whole genome shotgun (WGS) entry which is preliminary data.</text>
</comment>
<dbReference type="Proteomes" id="UP001161139">
    <property type="component" value="Unassembled WGS sequence"/>
</dbReference>
<evidence type="ECO:0000313" key="1">
    <source>
        <dbReference type="EMBL" id="MDH0687052.1"/>
    </source>
</evidence>
<accession>A0ABD4XW68</accession>
<dbReference type="EMBL" id="JAOCDG010000003">
    <property type="protein sequence ID" value="MDH0687052.1"/>
    <property type="molecule type" value="Genomic_DNA"/>
</dbReference>
<reference evidence="1" key="1">
    <citation type="submission" date="2022-09" db="EMBL/GenBank/DDBJ databases">
        <title>Intensive care unit water sources are persistently colonized with multi-drug resistant bacteria and are the site of extensive horizontal gene transfer of antibiotic resistance genes.</title>
        <authorList>
            <person name="Diorio-Toth L."/>
        </authorList>
    </citation>
    <scope>NUCLEOTIDE SEQUENCE</scope>
    <source>
        <strain evidence="1">GD03864</strain>
    </source>
</reference>
<proteinExistence type="predicted"/>
<dbReference type="AlphaFoldDB" id="A0ABD4XW68"/>
<sequence>MNDSDNVRAFLEILEDFQPNMLSVRNESAVYLRALPTMWRLVKFARSFTGGDNIYGSPNVFVTPIVHLITSSGEALEGALRCFDVGLHSSAAALARSSLERSVSAYYGLAGGVDDGVNKKNKSKIVLRRTMGAMSNMIKRFSAQAKAYPELSPRWLEINRISDKLALELNEAAADIGYEYPSSVRKLFEECGMGQLYAAGYSDACLASHYDSERFCIAYHQSGKNLEIFELAGVRFILNVAHVLSVSALLASEFLHEERQESLLEIGRKLERSLKLLNASENKTLKRFARCSYLWGLGFNTFRSESGCIFAIKQFKNFVIIAYSKRSLRILPNKDDLNYCLMVSTVLGELRVDSKVRYRLIHNYERVF</sequence>
<gene>
    <name evidence="1" type="ORF">N5D09_02985</name>
</gene>
<name>A0ABD4XW68_STUST</name>
<protein>
    <submittedName>
        <fullName evidence="1">DUF5677 domain-containing protein</fullName>
    </submittedName>
</protein>